<keyword evidence="3" id="KW-0804">Transcription</keyword>
<dbReference type="SUPFAM" id="SSF51182">
    <property type="entry name" value="RmlC-like cupins"/>
    <property type="match status" value="1"/>
</dbReference>
<dbReference type="Pfam" id="PF02311">
    <property type="entry name" value="AraC_binding"/>
    <property type="match status" value="1"/>
</dbReference>
<dbReference type="Proteomes" id="UP001500443">
    <property type="component" value="Unassembled WGS sequence"/>
</dbReference>
<dbReference type="EMBL" id="BAAAPF010000178">
    <property type="protein sequence ID" value="GAA2136801.1"/>
    <property type="molecule type" value="Genomic_DNA"/>
</dbReference>
<dbReference type="PROSITE" id="PS01124">
    <property type="entry name" value="HTH_ARAC_FAMILY_2"/>
    <property type="match status" value="1"/>
</dbReference>
<dbReference type="PANTHER" id="PTHR11019">
    <property type="entry name" value="HTH-TYPE TRANSCRIPTIONAL REGULATOR NIMR"/>
    <property type="match status" value="1"/>
</dbReference>
<sequence>MGVLAVGTHAMPAGTRFERHTHRTHQLAWASSGTLAVVAGARTWVLPTTRALWIPAGVPHEVTSASHSTMTSLYLPAATEPVPAPAWDRPRPITVSPLLAELIRYLDDQALSAARRARGEALVLDLLEPVAVTTLDTPLPADPRAREVAQALLDDPACPHSLDAWGRRVGASGRTLARLFLSGTGMSFGRWRTLARLQAALPALAAGEPVSRVARAVGYETVSAFVAAFRRETGVTPGAYFRTRR</sequence>
<comment type="caution">
    <text evidence="5">The sequence shown here is derived from an EMBL/GenBank/DDBJ whole genome shotgun (WGS) entry which is preliminary data.</text>
</comment>
<reference evidence="5 6" key="1">
    <citation type="journal article" date="2019" name="Int. J. Syst. Evol. Microbiol.">
        <title>The Global Catalogue of Microorganisms (GCM) 10K type strain sequencing project: providing services to taxonomists for standard genome sequencing and annotation.</title>
        <authorList>
            <consortium name="The Broad Institute Genomics Platform"/>
            <consortium name="The Broad Institute Genome Sequencing Center for Infectious Disease"/>
            <person name="Wu L."/>
            <person name="Ma J."/>
        </authorList>
    </citation>
    <scope>NUCLEOTIDE SEQUENCE [LARGE SCALE GENOMIC DNA]</scope>
    <source>
        <strain evidence="5 6">JCM 15481</strain>
    </source>
</reference>
<dbReference type="SUPFAM" id="SSF46689">
    <property type="entry name" value="Homeodomain-like"/>
    <property type="match status" value="1"/>
</dbReference>
<proteinExistence type="predicted"/>
<keyword evidence="2" id="KW-0238">DNA-binding</keyword>
<dbReference type="Gene3D" id="1.10.10.60">
    <property type="entry name" value="Homeodomain-like"/>
    <property type="match status" value="1"/>
</dbReference>
<dbReference type="PANTHER" id="PTHR11019:SF199">
    <property type="entry name" value="HTH-TYPE TRANSCRIPTIONAL REGULATOR NIMR"/>
    <property type="match status" value="1"/>
</dbReference>
<name>A0ABN2Z4T0_9ACTN</name>
<dbReference type="Pfam" id="PF12833">
    <property type="entry name" value="HTH_18"/>
    <property type="match status" value="1"/>
</dbReference>
<dbReference type="CDD" id="cd06124">
    <property type="entry name" value="cupin_NimR-like_N"/>
    <property type="match status" value="1"/>
</dbReference>
<protein>
    <submittedName>
        <fullName evidence="5">Helix-turn-helix transcriptional regulator</fullName>
    </submittedName>
</protein>
<feature type="domain" description="HTH araC/xylS-type" evidence="4">
    <location>
        <begin position="146"/>
        <end position="243"/>
    </location>
</feature>
<keyword evidence="6" id="KW-1185">Reference proteome</keyword>
<evidence type="ECO:0000256" key="1">
    <source>
        <dbReference type="ARBA" id="ARBA00023015"/>
    </source>
</evidence>
<dbReference type="InterPro" id="IPR009057">
    <property type="entry name" value="Homeodomain-like_sf"/>
</dbReference>
<dbReference type="Gene3D" id="2.60.120.10">
    <property type="entry name" value="Jelly Rolls"/>
    <property type="match status" value="1"/>
</dbReference>
<accession>A0ABN2Z4T0</accession>
<dbReference type="PROSITE" id="PS00041">
    <property type="entry name" value="HTH_ARAC_FAMILY_1"/>
    <property type="match status" value="1"/>
</dbReference>
<dbReference type="InterPro" id="IPR018060">
    <property type="entry name" value="HTH_AraC"/>
</dbReference>
<dbReference type="InterPro" id="IPR011051">
    <property type="entry name" value="RmlC_Cupin_sf"/>
</dbReference>
<dbReference type="InterPro" id="IPR018062">
    <property type="entry name" value="HTH_AraC-typ_CS"/>
</dbReference>
<dbReference type="SMART" id="SM00342">
    <property type="entry name" value="HTH_ARAC"/>
    <property type="match status" value="1"/>
</dbReference>
<evidence type="ECO:0000313" key="6">
    <source>
        <dbReference type="Proteomes" id="UP001500443"/>
    </source>
</evidence>
<evidence type="ECO:0000259" key="4">
    <source>
        <dbReference type="PROSITE" id="PS01124"/>
    </source>
</evidence>
<evidence type="ECO:0000313" key="5">
    <source>
        <dbReference type="EMBL" id="GAA2136801.1"/>
    </source>
</evidence>
<keyword evidence="1" id="KW-0805">Transcription regulation</keyword>
<dbReference type="InterPro" id="IPR003313">
    <property type="entry name" value="AraC-bd"/>
</dbReference>
<gene>
    <name evidence="5" type="ORF">GCM10009802_45730</name>
</gene>
<evidence type="ECO:0000256" key="3">
    <source>
        <dbReference type="ARBA" id="ARBA00023163"/>
    </source>
</evidence>
<organism evidence="5 6">
    <name type="scientific">Streptomyces synnematoformans</name>
    <dbReference type="NCBI Taxonomy" id="415721"/>
    <lineage>
        <taxon>Bacteria</taxon>
        <taxon>Bacillati</taxon>
        <taxon>Actinomycetota</taxon>
        <taxon>Actinomycetes</taxon>
        <taxon>Kitasatosporales</taxon>
        <taxon>Streptomycetaceae</taxon>
        <taxon>Streptomyces</taxon>
    </lineage>
</organism>
<evidence type="ECO:0000256" key="2">
    <source>
        <dbReference type="ARBA" id="ARBA00023125"/>
    </source>
</evidence>
<dbReference type="InterPro" id="IPR014710">
    <property type="entry name" value="RmlC-like_jellyroll"/>
</dbReference>